<accession>A0A3P8Q1C4</accession>
<dbReference type="Ensembl" id="ENSACLT00000023680.1">
    <property type="protein sequence ID" value="ENSACLP00000023131.1"/>
    <property type="gene ID" value="ENSACLG00000015700.1"/>
</dbReference>
<organism evidence="1 2">
    <name type="scientific">Astatotilapia calliptera</name>
    <name type="common">Eastern happy</name>
    <name type="synonym">Chromis callipterus</name>
    <dbReference type="NCBI Taxonomy" id="8154"/>
    <lineage>
        <taxon>Eukaryota</taxon>
        <taxon>Metazoa</taxon>
        <taxon>Chordata</taxon>
        <taxon>Craniata</taxon>
        <taxon>Vertebrata</taxon>
        <taxon>Euteleostomi</taxon>
        <taxon>Actinopterygii</taxon>
        <taxon>Neopterygii</taxon>
        <taxon>Teleostei</taxon>
        <taxon>Neoteleostei</taxon>
        <taxon>Acanthomorphata</taxon>
        <taxon>Ovalentaria</taxon>
        <taxon>Cichlomorphae</taxon>
        <taxon>Cichliformes</taxon>
        <taxon>Cichlidae</taxon>
        <taxon>African cichlids</taxon>
        <taxon>Pseudocrenilabrinae</taxon>
        <taxon>Haplochromini</taxon>
        <taxon>Astatotilapia</taxon>
    </lineage>
</organism>
<dbReference type="Proteomes" id="UP000265100">
    <property type="component" value="Chromosome 22"/>
</dbReference>
<reference evidence="2" key="2">
    <citation type="submission" date="2023-03" db="EMBL/GenBank/DDBJ databases">
        <authorList>
            <consortium name="Wellcome Sanger Institute Data Sharing"/>
        </authorList>
    </citation>
    <scope>NUCLEOTIDE SEQUENCE [LARGE SCALE GENOMIC DNA]</scope>
</reference>
<dbReference type="STRING" id="8154.ENSACLP00000023131"/>
<dbReference type="SUPFAM" id="SSF52540">
    <property type="entry name" value="P-loop containing nucleoside triphosphate hydrolases"/>
    <property type="match status" value="1"/>
</dbReference>
<reference evidence="1 2" key="1">
    <citation type="submission" date="2018-05" db="EMBL/GenBank/DDBJ databases">
        <authorList>
            <person name="Datahose"/>
        </authorList>
    </citation>
    <scope>NUCLEOTIDE SEQUENCE</scope>
</reference>
<dbReference type="OMA" id="YINIDYY"/>
<dbReference type="Gene3D" id="3.40.50.300">
    <property type="entry name" value="P-loop containing nucleotide triphosphate hydrolases"/>
    <property type="match status" value="1"/>
</dbReference>
<proteinExistence type="predicted"/>
<evidence type="ECO:0000313" key="1">
    <source>
        <dbReference type="Ensembl" id="ENSACLP00000023131.1"/>
    </source>
</evidence>
<dbReference type="Bgee" id="ENSACLG00000015700">
    <property type="expression patterns" value="Expressed in anal fin and 1 other cell type or tissue"/>
</dbReference>
<reference evidence="1" key="4">
    <citation type="submission" date="2025-09" db="UniProtKB">
        <authorList>
            <consortium name="Ensembl"/>
        </authorList>
    </citation>
    <scope>IDENTIFICATION</scope>
</reference>
<protein>
    <submittedName>
        <fullName evidence="1">Uncharacterized protein</fullName>
    </submittedName>
</protein>
<dbReference type="AlphaFoldDB" id="A0A3P8Q1C4"/>
<dbReference type="InterPro" id="IPR027417">
    <property type="entry name" value="P-loop_NTPase"/>
</dbReference>
<keyword evidence="2" id="KW-1185">Reference proteome</keyword>
<sequence length="54" mass="6012">MQTIKLVVVGDGDSGKHEFLLTYTGTVFDRYAVTVIVGGETYTLGITYINIDYY</sequence>
<name>A0A3P8Q1C4_ASTCA</name>
<evidence type="ECO:0000313" key="2">
    <source>
        <dbReference type="Proteomes" id="UP000265100"/>
    </source>
</evidence>
<reference evidence="1" key="3">
    <citation type="submission" date="2025-08" db="UniProtKB">
        <authorList>
            <consortium name="Ensembl"/>
        </authorList>
    </citation>
    <scope>IDENTIFICATION</scope>
</reference>